<accession>A0A563W1X5</accession>
<evidence type="ECO:0000313" key="1">
    <source>
        <dbReference type="EMBL" id="VEP17681.1"/>
    </source>
</evidence>
<dbReference type="RefSeq" id="WP_144876081.1">
    <property type="nucleotide sequence ID" value="NZ_LR214367.1"/>
</dbReference>
<evidence type="ECO:0000313" key="2">
    <source>
        <dbReference type="Proteomes" id="UP000320055"/>
    </source>
</evidence>
<reference evidence="1 2" key="1">
    <citation type="submission" date="2019-01" db="EMBL/GenBank/DDBJ databases">
        <authorList>
            <person name="Brito A."/>
        </authorList>
    </citation>
    <scope>NUCLEOTIDE SEQUENCE [LARGE SCALE GENOMIC DNA]</scope>
    <source>
        <strain evidence="1">1</strain>
    </source>
</reference>
<organism evidence="1 2">
    <name type="scientific">Hyella patelloides LEGE 07179</name>
    <dbReference type="NCBI Taxonomy" id="945734"/>
    <lineage>
        <taxon>Bacteria</taxon>
        <taxon>Bacillati</taxon>
        <taxon>Cyanobacteriota</taxon>
        <taxon>Cyanophyceae</taxon>
        <taxon>Pleurocapsales</taxon>
        <taxon>Hyellaceae</taxon>
        <taxon>Hyella</taxon>
    </lineage>
</organism>
<proteinExistence type="predicted"/>
<name>A0A563W1X5_9CYAN</name>
<dbReference type="AlphaFoldDB" id="A0A563W1X5"/>
<sequence length="76" mass="8655">MKINSIQPNKDKLAELSEGDKVIVIDPDENLAECAIFTISVVKNHRFCLAPIDRQHPYEPLWVHSQDIAPLHSDHI</sequence>
<protein>
    <submittedName>
        <fullName evidence="1">Uncharacterized protein</fullName>
    </submittedName>
</protein>
<gene>
    <name evidence="1" type="ORF">H1P_6340010</name>
</gene>
<dbReference type="EMBL" id="CAACVJ010000595">
    <property type="protein sequence ID" value="VEP17681.1"/>
    <property type="molecule type" value="Genomic_DNA"/>
</dbReference>
<dbReference type="Proteomes" id="UP000320055">
    <property type="component" value="Unassembled WGS sequence"/>
</dbReference>
<keyword evidence="2" id="KW-1185">Reference proteome</keyword>